<reference evidence="1" key="1">
    <citation type="submission" date="2020-03" db="EMBL/GenBank/DDBJ databases">
        <title>Solimonas marina sp. nov., isolated from deep seawater of the Pacific Ocean.</title>
        <authorList>
            <person name="Liu X."/>
            <person name="Lai Q."/>
            <person name="Sun F."/>
            <person name="Gai Y."/>
            <person name="Li G."/>
            <person name="Shao Z."/>
        </authorList>
    </citation>
    <scope>NUCLEOTIDE SEQUENCE</scope>
    <source>
        <strain evidence="1">C16B3</strain>
    </source>
</reference>
<dbReference type="Proteomes" id="UP000653472">
    <property type="component" value="Unassembled WGS sequence"/>
</dbReference>
<name>A0A970B5A2_9GAMM</name>
<comment type="caution">
    <text evidence="1">The sequence shown here is derived from an EMBL/GenBank/DDBJ whole genome shotgun (WGS) entry which is preliminary data.</text>
</comment>
<dbReference type="EMBL" id="JAAVXB010000002">
    <property type="protein sequence ID" value="NKF21488.1"/>
    <property type="molecule type" value="Genomic_DNA"/>
</dbReference>
<accession>A0A970B5A2</accession>
<evidence type="ECO:0000313" key="2">
    <source>
        <dbReference type="Proteomes" id="UP000653472"/>
    </source>
</evidence>
<gene>
    <name evidence="1" type="ORF">G7Y82_04095</name>
</gene>
<keyword evidence="2" id="KW-1185">Reference proteome</keyword>
<evidence type="ECO:0000313" key="1">
    <source>
        <dbReference type="EMBL" id="NKF21488.1"/>
    </source>
</evidence>
<protein>
    <submittedName>
        <fullName evidence="1">GIY-YIG nuclease family protein</fullName>
    </submittedName>
</protein>
<proteinExistence type="predicted"/>
<dbReference type="AlphaFoldDB" id="A0A970B5A2"/>
<organism evidence="1 2">
    <name type="scientific">Solimonas marina</name>
    <dbReference type="NCBI Taxonomy" id="2714601"/>
    <lineage>
        <taxon>Bacteria</taxon>
        <taxon>Pseudomonadati</taxon>
        <taxon>Pseudomonadota</taxon>
        <taxon>Gammaproteobacteria</taxon>
        <taxon>Nevskiales</taxon>
        <taxon>Nevskiaceae</taxon>
        <taxon>Solimonas</taxon>
    </lineage>
</organism>
<sequence length="88" mass="10154">MTDNINYFGSADAALIARDFTDEQRKDFTVRRVELWASTTATEQAVNRMEVELIRQWNANHPDIGYNRWPRFDKDRQSASNTCIGGIS</sequence>